<protein>
    <submittedName>
        <fullName evidence="3">Uncharacterized protein</fullName>
    </submittedName>
</protein>
<feature type="compositionally biased region" description="Basic residues" evidence="2">
    <location>
        <begin position="184"/>
        <end position="198"/>
    </location>
</feature>
<gene>
    <name evidence="3" type="ORF">B296_00041982</name>
</gene>
<reference evidence="3 4" key="1">
    <citation type="journal article" date="2014" name="Agronomy (Basel)">
        <title>A Draft Genome Sequence for Ensete ventricosum, the Drought-Tolerant Tree Against Hunger.</title>
        <authorList>
            <person name="Harrison J."/>
            <person name="Moore K.A."/>
            <person name="Paszkiewicz K."/>
            <person name="Jones T."/>
            <person name="Grant M."/>
            <person name="Ambacheew D."/>
            <person name="Muzemil S."/>
            <person name="Studholme D.J."/>
        </authorList>
    </citation>
    <scope>NUCLEOTIDE SEQUENCE [LARGE SCALE GENOMIC DNA]</scope>
</reference>
<feature type="region of interest" description="Disordered" evidence="2">
    <location>
        <begin position="139"/>
        <end position="241"/>
    </location>
</feature>
<feature type="coiled-coil region" evidence="1">
    <location>
        <begin position="323"/>
        <end position="406"/>
    </location>
</feature>
<accession>A0A426XTI3</accession>
<dbReference type="AlphaFoldDB" id="A0A426XTI3"/>
<proteinExistence type="predicted"/>
<evidence type="ECO:0000313" key="4">
    <source>
        <dbReference type="Proteomes" id="UP000287651"/>
    </source>
</evidence>
<feature type="compositionally biased region" description="Basic and acidic residues" evidence="2">
    <location>
        <begin position="452"/>
        <end position="464"/>
    </location>
</feature>
<feature type="compositionally biased region" description="Acidic residues" evidence="2">
    <location>
        <begin position="219"/>
        <end position="229"/>
    </location>
</feature>
<sequence length="479" mass="54112">MKSDHDLDTAVTEGSLAVIRERYSIPIEYGLHVPQPGQRPYSLDALDMCISVDALEADLRFPLHPLIEECLRLDWSAHPIGNAFPYLSEEETILVDRLKGILSSSRAIKEMVELWLVEAGLSPASRDRMDLGELREMPKVTSGKVPPTRPTARDVSASLAREAPKASLKRSVVTPTEQAEDAARRHKKVKVLTRRHKSHLGEGESHSRSKGKEPAAPPEEPEAPTESEEGGASSAHQHPRSMKDLFKIKVHKDDTGYYTLLMSDLGHQDPEKEMKARWKGLKNSTKVWNNSSAAEEFERGLLHPQLARELYTLPSEVLMARAAKEMVLAVAKAKERTSELREELEKTKRERGEELLRREASEKELHEVQSHLGDAQRLLKEARVRARKMDDELLQAMKALESARAELPRHSIVQYNESLGFKEGLKRMSGVTYEYGYRVALARFHARHPDAEVEEVHPKDDLVPMERQQAFDDSVPPEP</sequence>
<dbReference type="Proteomes" id="UP000287651">
    <property type="component" value="Unassembled WGS sequence"/>
</dbReference>
<organism evidence="3 4">
    <name type="scientific">Ensete ventricosum</name>
    <name type="common">Abyssinian banana</name>
    <name type="synonym">Musa ensete</name>
    <dbReference type="NCBI Taxonomy" id="4639"/>
    <lineage>
        <taxon>Eukaryota</taxon>
        <taxon>Viridiplantae</taxon>
        <taxon>Streptophyta</taxon>
        <taxon>Embryophyta</taxon>
        <taxon>Tracheophyta</taxon>
        <taxon>Spermatophyta</taxon>
        <taxon>Magnoliopsida</taxon>
        <taxon>Liliopsida</taxon>
        <taxon>Zingiberales</taxon>
        <taxon>Musaceae</taxon>
        <taxon>Ensete</taxon>
    </lineage>
</organism>
<name>A0A426XTI3_ENSVE</name>
<evidence type="ECO:0000256" key="1">
    <source>
        <dbReference type="SAM" id="Coils"/>
    </source>
</evidence>
<feature type="region of interest" description="Disordered" evidence="2">
    <location>
        <begin position="452"/>
        <end position="479"/>
    </location>
</feature>
<evidence type="ECO:0000256" key="2">
    <source>
        <dbReference type="SAM" id="MobiDB-lite"/>
    </source>
</evidence>
<dbReference type="EMBL" id="AMZH03017573">
    <property type="protein sequence ID" value="RRT42803.1"/>
    <property type="molecule type" value="Genomic_DNA"/>
</dbReference>
<comment type="caution">
    <text evidence="3">The sequence shown here is derived from an EMBL/GenBank/DDBJ whole genome shotgun (WGS) entry which is preliminary data.</text>
</comment>
<evidence type="ECO:0000313" key="3">
    <source>
        <dbReference type="EMBL" id="RRT42803.1"/>
    </source>
</evidence>
<keyword evidence="1" id="KW-0175">Coiled coil</keyword>
<feature type="compositionally biased region" description="Basic and acidic residues" evidence="2">
    <location>
        <begin position="199"/>
        <end position="213"/>
    </location>
</feature>